<accession>A0AC34GB97</accession>
<organism evidence="1 2">
    <name type="scientific">Panagrolaimus sp. ES5</name>
    <dbReference type="NCBI Taxonomy" id="591445"/>
    <lineage>
        <taxon>Eukaryota</taxon>
        <taxon>Metazoa</taxon>
        <taxon>Ecdysozoa</taxon>
        <taxon>Nematoda</taxon>
        <taxon>Chromadorea</taxon>
        <taxon>Rhabditida</taxon>
        <taxon>Tylenchina</taxon>
        <taxon>Panagrolaimomorpha</taxon>
        <taxon>Panagrolaimoidea</taxon>
        <taxon>Panagrolaimidae</taxon>
        <taxon>Panagrolaimus</taxon>
    </lineage>
</organism>
<reference evidence="2" key="1">
    <citation type="submission" date="2022-11" db="UniProtKB">
        <authorList>
            <consortium name="WormBaseParasite"/>
        </authorList>
    </citation>
    <scope>IDENTIFICATION</scope>
</reference>
<sequence>ICTLGGIRQWDNNQKVPYMVKDNLWYGYDDVQSVTGKMTWLKENGFGGAFAWTLDFDDFTGQCGSRYPLLNAIQNGLASGPQPSPPPTSNQSTTRPPTTQRPPYQTTTTTPSRPITQNPNQPFTCPSPNGFFPDPMNCGMYYQCRDGIPYKMSCPPGLLWNQSIQGCDWPVNTNCVHHK</sequence>
<evidence type="ECO:0000313" key="2">
    <source>
        <dbReference type="WBParaSite" id="ES5_v2.g26848.t1"/>
    </source>
</evidence>
<proteinExistence type="predicted"/>
<dbReference type="Proteomes" id="UP000887579">
    <property type="component" value="Unplaced"/>
</dbReference>
<evidence type="ECO:0000313" key="1">
    <source>
        <dbReference type="Proteomes" id="UP000887579"/>
    </source>
</evidence>
<name>A0AC34GB97_9BILA</name>
<protein>
    <submittedName>
        <fullName evidence="2">Chitinase</fullName>
    </submittedName>
</protein>
<dbReference type="WBParaSite" id="ES5_v2.g26848.t1">
    <property type="protein sequence ID" value="ES5_v2.g26848.t1"/>
    <property type="gene ID" value="ES5_v2.g26848"/>
</dbReference>